<comment type="caution">
    <text evidence="1">The sequence shown here is derived from an EMBL/GenBank/DDBJ whole genome shotgun (WGS) entry which is preliminary data.</text>
</comment>
<sequence>MTISEFQVKEFGIQIVYHEQEDTMLSTQDNTTDDFFYPVVIGGDLSRFLRSGSGTYLLRHGLNWLTEEEKDCVFSSVLFQDDIGDHNKLTDACLVLINVKNIQFHSNYFWKVVMY</sequence>
<dbReference type="AlphaFoldDB" id="A0A540NMN7"/>
<name>A0A540NMN7_MALBA</name>
<protein>
    <submittedName>
        <fullName evidence="1">Uncharacterized protein</fullName>
    </submittedName>
</protein>
<organism evidence="1 2">
    <name type="scientific">Malus baccata</name>
    <name type="common">Siberian crab apple</name>
    <name type="synonym">Pyrus baccata</name>
    <dbReference type="NCBI Taxonomy" id="106549"/>
    <lineage>
        <taxon>Eukaryota</taxon>
        <taxon>Viridiplantae</taxon>
        <taxon>Streptophyta</taxon>
        <taxon>Embryophyta</taxon>
        <taxon>Tracheophyta</taxon>
        <taxon>Spermatophyta</taxon>
        <taxon>Magnoliopsida</taxon>
        <taxon>eudicotyledons</taxon>
        <taxon>Gunneridae</taxon>
        <taxon>Pentapetalae</taxon>
        <taxon>rosids</taxon>
        <taxon>fabids</taxon>
        <taxon>Rosales</taxon>
        <taxon>Rosaceae</taxon>
        <taxon>Amygdaloideae</taxon>
        <taxon>Maleae</taxon>
        <taxon>Malus</taxon>
    </lineage>
</organism>
<dbReference type="Proteomes" id="UP000315295">
    <property type="component" value="Unassembled WGS sequence"/>
</dbReference>
<accession>A0A540NMN7</accession>
<gene>
    <name evidence="1" type="ORF">C1H46_001940</name>
</gene>
<evidence type="ECO:0000313" key="1">
    <source>
        <dbReference type="EMBL" id="TQE12287.1"/>
    </source>
</evidence>
<proteinExistence type="predicted"/>
<reference evidence="1 2" key="1">
    <citation type="journal article" date="2019" name="G3 (Bethesda)">
        <title>Sequencing of a Wild Apple (Malus baccata) Genome Unravels the Differences Between Cultivated and Wild Apple Species Regarding Disease Resistance and Cold Tolerance.</title>
        <authorList>
            <person name="Chen X."/>
        </authorList>
    </citation>
    <scope>NUCLEOTIDE SEQUENCE [LARGE SCALE GENOMIC DNA]</scope>
    <source>
        <strain evidence="2">cv. Shandingzi</strain>
        <tissue evidence="1">Leaves</tissue>
    </source>
</reference>
<dbReference type="EMBL" id="VIEB01000020">
    <property type="protein sequence ID" value="TQE12287.1"/>
    <property type="molecule type" value="Genomic_DNA"/>
</dbReference>
<keyword evidence="2" id="KW-1185">Reference proteome</keyword>
<evidence type="ECO:0000313" key="2">
    <source>
        <dbReference type="Proteomes" id="UP000315295"/>
    </source>
</evidence>